<gene>
    <name evidence="2" type="ORF">AVEN_138367_1</name>
</gene>
<feature type="region of interest" description="Disordered" evidence="1">
    <location>
        <begin position="116"/>
        <end position="137"/>
    </location>
</feature>
<organism evidence="2 3">
    <name type="scientific">Araneus ventricosus</name>
    <name type="common">Orbweaver spider</name>
    <name type="synonym">Epeira ventricosa</name>
    <dbReference type="NCBI Taxonomy" id="182803"/>
    <lineage>
        <taxon>Eukaryota</taxon>
        <taxon>Metazoa</taxon>
        <taxon>Ecdysozoa</taxon>
        <taxon>Arthropoda</taxon>
        <taxon>Chelicerata</taxon>
        <taxon>Arachnida</taxon>
        <taxon>Araneae</taxon>
        <taxon>Araneomorphae</taxon>
        <taxon>Entelegynae</taxon>
        <taxon>Araneoidea</taxon>
        <taxon>Araneidae</taxon>
        <taxon>Araneus</taxon>
    </lineage>
</organism>
<dbReference type="EMBL" id="BGPR01013880">
    <property type="protein sequence ID" value="GBN62665.1"/>
    <property type="molecule type" value="Genomic_DNA"/>
</dbReference>
<evidence type="ECO:0000313" key="3">
    <source>
        <dbReference type="Proteomes" id="UP000499080"/>
    </source>
</evidence>
<keyword evidence="3" id="KW-1185">Reference proteome</keyword>
<proteinExistence type="predicted"/>
<evidence type="ECO:0000256" key="1">
    <source>
        <dbReference type="SAM" id="MobiDB-lite"/>
    </source>
</evidence>
<reference evidence="2 3" key="1">
    <citation type="journal article" date="2019" name="Sci. Rep.">
        <title>Orb-weaving spider Araneus ventricosus genome elucidates the spidroin gene catalogue.</title>
        <authorList>
            <person name="Kono N."/>
            <person name="Nakamura H."/>
            <person name="Ohtoshi R."/>
            <person name="Moran D.A.P."/>
            <person name="Shinohara A."/>
            <person name="Yoshida Y."/>
            <person name="Fujiwara M."/>
            <person name="Mori M."/>
            <person name="Tomita M."/>
            <person name="Arakawa K."/>
        </authorList>
    </citation>
    <scope>NUCLEOTIDE SEQUENCE [LARGE SCALE GENOMIC DNA]</scope>
</reference>
<name>A0A4Y2QHA1_ARAVE</name>
<dbReference type="AlphaFoldDB" id="A0A4Y2QHA1"/>
<accession>A0A4Y2QHA1</accession>
<evidence type="ECO:0000313" key="2">
    <source>
        <dbReference type="EMBL" id="GBN62665.1"/>
    </source>
</evidence>
<dbReference type="Proteomes" id="UP000499080">
    <property type="component" value="Unassembled WGS sequence"/>
</dbReference>
<dbReference type="OrthoDB" id="10006939at2759"/>
<comment type="caution">
    <text evidence="2">The sequence shown here is derived from an EMBL/GenBank/DDBJ whole genome shotgun (WGS) entry which is preliminary data.</text>
</comment>
<sequence>MDSSAPFPLFSSQRGIGDINGRPFISHLSPKGPFKGNSPNCLLLISEQQQVEIRPFSIEVAWPITAGLVVRVLKIRRVEKNIKNNSTYYPENVLRPIFREKIPFLYPNDFQRVKLHQDKATSHTSKSSTAFPEKNED</sequence>
<protein>
    <submittedName>
        <fullName evidence="2">Uncharacterized protein</fullName>
    </submittedName>
</protein>